<dbReference type="EMBL" id="CAUYUJ010021674">
    <property type="protein sequence ID" value="CAK0906324.1"/>
    <property type="molecule type" value="Genomic_DNA"/>
</dbReference>
<feature type="non-terminal residue" evidence="2">
    <location>
        <position position="1"/>
    </location>
</feature>
<protein>
    <submittedName>
        <fullName evidence="2">Uncharacterized protein</fullName>
    </submittedName>
</protein>
<evidence type="ECO:0000313" key="2">
    <source>
        <dbReference type="EMBL" id="CAK0906324.1"/>
    </source>
</evidence>
<dbReference type="Proteomes" id="UP001189429">
    <property type="component" value="Unassembled WGS sequence"/>
</dbReference>
<feature type="region of interest" description="Disordered" evidence="1">
    <location>
        <begin position="184"/>
        <end position="276"/>
    </location>
</feature>
<comment type="caution">
    <text evidence="2">The sequence shown here is derived from an EMBL/GenBank/DDBJ whole genome shotgun (WGS) entry which is preliminary data.</text>
</comment>
<proteinExistence type="predicted"/>
<feature type="compositionally biased region" description="Low complexity" evidence="1">
    <location>
        <begin position="226"/>
        <end position="245"/>
    </location>
</feature>
<gene>
    <name evidence="2" type="ORF">PCOR1329_LOCUS81695</name>
</gene>
<evidence type="ECO:0000313" key="3">
    <source>
        <dbReference type="Proteomes" id="UP001189429"/>
    </source>
</evidence>
<keyword evidence="3" id="KW-1185">Reference proteome</keyword>
<feature type="compositionally biased region" description="Low complexity" evidence="1">
    <location>
        <begin position="266"/>
        <end position="276"/>
    </location>
</feature>
<feature type="compositionally biased region" description="Pro residues" evidence="1">
    <location>
        <begin position="198"/>
        <end position="210"/>
    </location>
</feature>
<accession>A0ABN9Y1L4</accession>
<evidence type="ECO:0000256" key="1">
    <source>
        <dbReference type="SAM" id="MobiDB-lite"/>
    </source>
</evidence>
<name>A0ABN9Y1L4_9DINO</name>
<reference evidence="2" key="1">
    <citation type="submission" date="2023-10" db="EMBL/GenBank/DDBJ databases">
        <authorList>
            <person name="Chen Y."/>
            <person name="Shah S."/>
            <person name="Dougan E. K."/>
            <person name="Thang M."/>
            <person name="Chan C."/>
        </authorList>
    </citation>
    <scope>NUCLEOTIDE SEQUENCE [LARGE SCALE GENOMIC DNA]</scope>
</reference>
<sequence length="276" mass="28989">RNRFPGRGALRSTSISPPHLRYIYRCMRSSVCDPRVSAGRQRLLAADGAALHLGRRSVPQGRLPLRRHAGAKVLEAGHPRARGAAARAGAAGLQLMDGELDWGGLRRCATRGAEATALGRQRPAERGLNEHAAVGGCQPFGGPLAERPGGTASRALARVGAVGPGQGADVPEPDQLEALHLAGDAHPGDHRADEPDPLSAPPVPLAPDPPAAHDLVSPSSPGLRTSSAVPPLLPRSLAPSLSSGRLPRERREAPPPAARRPRRQQAARWALRNGER</sequence>
<organism evidence="2 3">
    <name type="scientific">Prorocentrum cordatum</name>
    <dbReference type="NCBI Taxonomy" id="2364126"/>
    <lineage>
        <taxon>Eukaryota</taxon>
        <taxon>Sar</taxon>
        <taxon>Alveolata</taxon>
        <taxon>Dinophyceae</taxon>
        <taxon>Prorocentrales</taxon>
        <taxon>Prorocentraceae</taxon>
        <taxon>Prorocentrum</taxon>
    </lineage>
</organism>